<evidence type="ECO:0000256" key="6">
    <source>
        <dbReference type="ARBA" id="ARBA00022705"/>
    </source>
</evidence>
<keyword evidence="4" id="KW-0808">Transferase</keyword>
<keyword evidence="11" id="KW-1185">Reference proteome</keyword>
<evidence type="ECO:0000256" key="1">
    <source>
        <dbReference type="ARBA" id="ARBA00004496"/>
    </source>
</evidence>
<gene>
    <name evidence="10" type="ORF">J2S43_006794</name>
</gene>
<dbReference type="SMART" id="SM00422">
    <property type="entry name" value="HTH_MERR"/>
    <property type="match status" value="1"/>
</dbReference>
<name>A0ABT9N3J6_9ACTN</name>
<dbReference type="PROSITE" id="PS50937">
    <property type="entry name" value="HTH_MERR_2"/>
    <property type="match status" value="1"/>
</dbReference>
<dbReference type="InterPro" id="IPR001001">
    <property type="entry name" value="DNA_polIII_beta"/>
</dbReference>
<keyword evidence="7" id="KW-0239">DNA-directed DNA polymerase</keyword>
<keyword evidence="3" id="KW-0963">Cytoplasm</keyword>
<dbReference type="Gene3D" id="1.10.1660.10">
    <property type="match status" value="1"/>
</dbReference>
<dbReference type="InterPro" id="IPR022637">
    <property type="entry name" value="DNA_polIII_beta_cen"/>
</dbReference>
<comment type="similarity">
    <text evidence="2">Belongs to the beta sliding clamp family.</text>
</comment>
<dbReference type="GO" id="GO:0003677">
    <property type="term" value="F:DNA binding"/>
    <property type="evidence" value="ECO:0007669"/>
    <property type="project" value="UniProtKB-KW"/>
</dbReference>
<organism evidence="10 11">
    <name type="scientific">Catenuloplanes nepalensis</name>
    <dbReference type="NCBI Taxonomy" id="587533"/>
    <lineage>
        <taxon>Bacteria</taxon>
        <taxon>Bacillati</taxon>
        <taxon>Actinomycetota</taxon>
        <taxon>Actinomycetes</taxon>
        <taxon>Micromonosporales</taxon>
        <taxon>Micromonosporaceae</taxon>
        <taxon>Catenuloplanes</taxon>
    </lineage>
</organism>
<dbReference type="PROSITE" id="PS00552">
    <property type="entry name" value="HTH_MERR_1"/>
    <property type="match status" value="1"/>
</dbReference>
<evidence type="ECO:0000256" key="7">
    <source>
        <dbReference type="ARBA" id="ARBA00022932"/>
    </source>
</evidence>
<dbReference type="InterPro" id="IPR009061">
    <property type="entry name" value="DNA-bd_dom_put_sf"/>
</dbReference>
<keyword evidence="5" id="KW-0548">Nucleotidyltransferase</keyword>
<feature type="domain" description="HTH merR-type" evidence="9">
    <location>
        <begin position="10"/>
        <end position="78"/>
    </location>
</feature>
<accession>A0ABT9N3J6</accession>
<evidence type="ECO:0000313" key="11">
    <source>
        <dbReference type="Proteomes" id="UP001240984"/>
    </source>
</evidence>
<dbReference type="PANTHER" id="PTHR30478:SF0">
    <property type="entry name" value="BETA SLIDING CLAMP"/>
    <property type="match status" value="1"/>
</dbReference>
<dbReference type="Pfam" id="PF00376">
    <property type="entry name" value="MerR"/>
    <property type="match status" value="1"/>
</dbReference>
<dbReference type="EMBL" id="JAUSRA010000001">
    <property type="protein sequence ID" value="MDP9798282.1"/>
    <property type="molecule type" value="Genomic_DNA"/>
</dbReference>
<proteinExistence type="inferred from homology"/>
<protein>
    <submittedName>
        <fullName evidence="10">DNA-binding transcriptional MerR regulator</fullName>
    </submittedName>
</protein>
<evidence type="ECO:0000256" key="4">
    <source>
        <dbReference type="ARBA" id="ARBA00022679"/>
    </source>
</evidence>
<comment type="caution">
    <text evidence="10">The sequence shown here is derived from an EMBL/GenBank/DDBJ whole genome shotgun (WGS) entry which is preliminary data.</text>
</comment>
<dbReference type="InterPro" id="IPR046938">
    <property type="entry name" value="DNA_clamp_sf"/>
</dbReference>
<evidence type="ECO:0000256" key="2">
    <source>
        <dbReference type="ARBA" id="ARBA00010752"/>
    </source>
</evidence>
<dbReference type="Gene3D" id="3.10.150.10">
    <property type="entry name" value="DNA Polymerase III, subunit A, domain 2"/>
    <property type="match status" value="1"/>
</dbReference>
<dbReference type="PANTHER" id="PTHR30478">
    <property type="entry name" value="DNA POLYMERASE III SUBUNIT BETA"/>
    <property type="match status" value="1"/>
</dbReference>
<evidence type="ECO:0000259" key="9">
    <source>
        <dbReference type="PROSITE" id="PS50937"/>
    </source>
</evidence>
<dbReference type="SMART" id="SM00480">
    <property type="entry name" value="POL3Bc"/>
    <property type="match status" value="1"/>
</dbReference>
<dbReference type="Proteomes" id="UP001240984">
    <property type="component" value="Unassembled WGS sequence"/>
</dbReference>
<comment type="subcellular location">
    <subcellularLocation>
        <location evidence="1">Cytoplasm</location>
    </subcellularLocation>
</comment>
<dbReference type="CDD" id="cd01107">
    <property type="entry name" value="HTH_BmrR"/>
    <property type="match status" value="1"/>
</dbReference>
<dbReference type="InterPro" id="IPR000551">
    <property type="entry name" value="MerR-type_HTH_dom"/>
</dbReference>
<dbReference type="SUPFAM" id="SSF55979">
    <property type="entry name" value="DNA clamp"/>
    <property type="match status" value="2"/>
</dbReference>
<sequence>MESDDDELRTIGEMARASGLTISALRFYDGAGVLSPAFVDPHNGYRRYAAGQVPAARLVAGLRRVGMPLPQIIAMLGRRDDRPAMHALLDAHLRRLEDGLTDARRELSRIHRMIDDDLDLVEDLMTELTVPAGGLHAALAAVRYAAGSEPALPTLRGVFIELLDGALRLVTTDRYRMAIADVPLTDLTGPDVGVVAPLPLVDALVPLLAVGGPVRLSLSPDAISIAAGGHELTGVPVAAEFPDYRRALAATAGEPLRVSVDAAALREAASQAPTVVREDAHVMVLTVGADGTVEAGAPDRPHQVAVNREFLLAALDAGGTGQLVLELDGPIMPLALRGPDSFAVLMPVRL</sequence>
<evidence type="ECO:0000256" key="5">
    <source>
        <dbReference type="ARBA" id="ARBA00022695"/>
    </source>
</evidence>
<keyword evidence="8 10" id="KW-0238">DNA-binding</keyword>
<dbReference type="CDD" id="cd00140">
    <property type="entry name" value="beta_clamp"/>
    <property type="match status" value="1"/>
</dbReference>
<keyword evidence="6" id="KW-0235">DNA replication</keyword>
<dbReference type="Pfam" id="PF02767">
    <property type="entry name" value="DNA_pol3_beta_2"/>
    <property type="match status" value="1"/>
</dbReference>
<evidence type="ECO:0000256" key="8">
    <source>
        <dbReference type="ARBA" id="ARBA00023125"/>
    </source>
</evidence>
<dbReference type="SUPFAM" id="SSF46955">
    <property type="entry name" value="Putative DNA-binding domain"/>
    <property type="match status" value="1"/>
</dbReference>
<evidence type="ECO:0000256" key="3">
    <source>
        <dbReference type="ARBA" id="ARBA00022490"/>
    </source>
</evidence>
<reference evidence="10 11" key="1">
    <citation type="submission" date="2023-07" db="EMBL/GenBank/DDBJ databases">
        <title>Sequencing the genomes of 1000 actinobacteria strains.</title>
        <authorList>
            <person name="Klenk H.-P."/>
        </authorList>
    </citation>
    <scope>NUCLEOTIDE SEQUENCE [LARGE SCALE GENOMIC DNA]</scope>
    <source>
        <strain evidence="10 11">DSM 44710</strain>
    </source>
</reference>
<evidence type="ECO:0000313" key="10">
    <source>
        <dbReference type="EMBL" id="MDP9798282.1"/>
    </source>
</evidence>